<reference evidence="1 2" key="1">
    <citation type="submission" date="2024-01" db="EMBL/GenBank/DDBJ databases">
        <title>The genomes of 5 underutilized Papilionoideae crops provide insights into root nodulation and disease resistanc.</title>
        <authorList>
            <person name="Yuan L."/>
        </authorList>
    </citation>
    <scope>NUCLEOTIDE SEQUENCE [LARGE SCALE GENOMIC DNA]</scope>
    <source>
        <strain evidence="1">ZHUSHIDOU_FW_LH</strain>
        <tissue evidence="1">Leaf</tissue>
    </source>
</reference>
<dbReference type="InterPro" id="IPR036081">
    <property type="entry name" value="Translin_sf"/>
</dbReference>
<protein>
    <submittedName>
        <fullName evidence="1">Uncharacterized protein</fullName>
    </submittedName>
</protein>
<dbReference type="Gene3D" id="1.20.58.190">
    <property type="entry name" value="Translin, domain 1"/>
    <property type="match status" value="1"/>
</dbReference>
<comment type="caution">
    <text evidence="1">The sequence shown here is derived from an EMBL/GenBank/DDBJ whole genome shotgun (WGS) entry which is preliminary data.</text>
</comment>
<keyword evidence="2" id="KW-1185">Reference proteome</keyword>
<dbReference type="AlphaFoldDB" id="A0AAN9FGM5"/>
<dbReference type="EMBL" id="JAYWIO010000003">
    <property type="protein sequence ID" value="KAK7273240.1"/>
    <property type="molecule type" value="Genomic_DNA"/>
</dbReference>
<dbReference type="GO" id="GO:0043565">
    <property type="term" value="F:sequence-specific DNA binding"/>
    <property type="evidence" value="ECO:0007669"/>
    <property type="project" value="InterPro"/>
</dbReference>
<evidence type="ECO:0000313" key="2">
    <source>
        <dbReference type="Proteomes" id="UP001372338"/>
    </source>
</evidence>
<dbReference type="SUPFAM" id="SSF74784">
    <property type="entry name" value="Translin"/>
    <property type="match status" value="1"/>
</dbReference>
<dbReference type="Proteomes" id="UP001372338">
    <property type="component" value="Unassembled WGS sequence"/>
</dbReference>
<sequence length="129" mass="15065">MAWCFEEVLDSIKVRSWLWINGKFPKMCASLFEWGLQGSEWRERKMCGGSYQQLHHPAPRLWQQQQESIMRNGRVVKASRDITMNSKKVIFQVHRMSKYNKEEVLEKALKDLAAVTDHPVSTSQRIAGD</sequence>
<gene>
    <name evidence="1" type="ORF">RIF29_14289</name>
</gene>
<evidence type="ECO:0000313" key="1">
    <source>
        <dbReference type="EMBL" id="KAK7273240.1"/>
    </source>
</evidence>
<dbReference type="Pfam" id="PF01997">
    <property type="entry name" value="Translin"/>
    <property type="match status" value="1"/>
</dbReference>
<organism evidence="1 2">
    <name type="scientific">Crotalaria pallida</name>
    <name type="common">Smooth rattlebox</name>
    <name type="synonym">Crotalaria striata</name>
    <dbReference type="NCBI Taxonomy" id="3830"/>
    <lineage>
        <taxon>Eukaryota</taxon>
        <taxon>Viridiplantae</taxon>
        <taxon>Streptophyta</taxon>
        <taxon>Embryophyta</taxon>
        <taxon>Tracheophyta</taxon>
        <taxon>Spermatophyta</taxon>
        <taxon>Magnoliopsida</taxon>
        <taxon>eudicotyledons</taxon>
        <taxon>Gunneridae</taxon>
        <taxon>Pentapetalae</taxon>
        <taxon>rosids</taxon>
        <taxon>fabids</taxon>
        <taxon>Fabales</taxon>
        <taxon>Fabaceae</taxon>
        <taxon>Papilionoideae</taxon>
        <taxon>50 kb inversion clade</taxon>
        <taxon>genistoids sensu lato</taxon>
        <taxon>core genistoids</taxon>
        <taxon>Crotalarieae</taxon>
        <taxon>Crotalaria</taxon>
    </lineage>
</organism>
<dbReference type="PANTHER" id="PTHR10741">
    <property type="entry name" value="TRANSLIN AND TRANSLIN ASSOCIATED PROTEIN X"/>
    <property type="match status" value="1"/>
</dbReference>
<dbReference type="InterPro" id="IPR016068">
    <property type="entry name" value="Translin_N"/>
</dbReference>
<name>A0AAN9FGM5_CROPI</name>
<accession>A0AAN9FGM5</accession>
<proteinExistence type="predicted"/>
<dbReference type="InterPro" id="IPR002848">
    <property type="entry name" value="Translin_fam"/>
</dbReference>